<dbReference type="AlphaFoldDB" id="H6L2E1"/>
<dbReference type="STRING" id="984262.SGRA_0863"/>
<evidence type="ECO:0000256" key="3">
    <source>
        <dbReference type="ARBA" id="ARBA00022679"/>
    </source>
</evidence>
<dbReference type="PANTHER" id="PTHR43630:SF1">
    <property type="entry name" value="POLY-BETA-1,6-N-ACETYL-D-GLUCOSAMINE SYNTHASE"/>
    <property type="match status" value="1"/>
</dbReference>
<organism evidence="6 7">
    <name type="scientific">Saprospira grandis (strain Lewin)</name>
    <dbReference type="NCBI Taxonomy" id="984262"/>
    <lineage>
        <taxon>Bacteria</taxon>
        <taxon>Pseudomonadati</taxon>
        <taxon>Bacteroidota</taxon>
        <taxon>Saprospiria</taxon>
        <taxon>Saprospirales</taxon>
        <taxon>Saprospiraceae</taxon>
        <taxon>Saprospira</taxon>
    </lineage>
</organism>
<dbReference type="GO" id="GO:0016757">
    <property type="term" value="F:glycosyltransferase activity"/>
    <property type="evidence" value="ECO:0007669"/>
    <property type="project" value="UniProtKB-KW"/>
</dbReference>
<protein>
    <submittedName>
        <fullName evidence="6">Group 2 family glycosyl transferase</fullName>
    </submittedName>
</protein>
<feature type="transmembrane region" description="Helical" evidence="4">
    <location>
        <begin position="305"/>
        <end position="326"/>
    </location>
</feature>
<dbReference type="Gene3D" id="3.90.550.10">
    <property type="entry name" value="Spore Coat Polysaccharide Biosynthesis Protein SpsA, Chain A"/>
    <property type="match status" value="1"/>
</dbReference>
<reference evidence="6 7" key="1">
    <citation type="journal article" date="2012" name="Stand. Genomic Sci.">
        <title>Complete genome sequencing and analysis of Saprospira grandis str. Lewin, a predatory marine bacterium.</title>
        <authorList>
            <person name="Saw J.H."/>
            <person name="Yuryev A."/>
            <person name="Kanbe M."/>
            <person name="Hou S."/>
            <person name="Young A.G."/>
            <person name="Aizawa S."/>
            <person name="Alam M."/>
        </authorList>
    </citation>
    <scope>NUCLEOTIDE SEQUENCE [LARGE SCALE GENOMIC DNA]</scope>
    <source>
        <strain evidence="6 7">Lewin</strain>
    </source>
</reference>
<keyword evidence="4" id="KW-1133">Transmembrane helix</keyword>
<dbReference type="InterPro" id="IPR001173">
    <property type="entry name" value="Glyco_trans_2-like"/>
</dbReference>
<evidence type="ECO:0000256" key="1">
    <source>
        <dbReference type="ARBA" id="ARBA00006739"/>
    </source>
</evidence>
<name>H6L2E1_SAPGL</name>
<feature type="domain" description="Glycosyltransferase 2-like" evidence="5">
    <location>
        <begin position="54"/>
        <end position="221"/>
    </location>
</feature>
<feature type="transmembrane region" description="Helical" evidence="4">
    <location>
        <begin position="366"/>
        <end position="385"/>
    </location>
</feature>
<dbReference type="Pfam" id="PF00535">
    <property type="entry name" value="Glycos_transf_2"/>
    <property type="match status" value="1"/>
</dbReference>
<dbReference type="Proteomes" id="UP000007519">
    <property type="component" value="Chromosome"/>
</dbReference>
<dbReference type="RefSeq" id="WP_015691250.1">
    <property type="nucleotide sequence ID" value="NC_016940.1"/>
</dbReference>
<keyword evidence="4" id="KW-0812">Transmembrane</keyword>
<dbReference type="SUPFAM" id="SSF53448">
    <property type="entry name" value="Nucleotide-diphospho-sugar transferases"/>
    <property type="match status" value="1"/>
</dbReference>
<feature type="transmembrane region" description="Helical" evidence="4">
    <location>
        <begin position="6"/>
        <end position="27"/>
    </location>
</feature>
<gene>
    <name evidence="6" type="ordered locus">SGRA_0863</name>
</gene>
<dbReference type="HOGENOM" id="CLU_046109_0_0_10"/>
<sequence length="401" mass="45421">MIFGIGLTIFLLSSFAVVYTYVLYPLLLRLLSQGKALQGSTYAQEDPDLPVLAVLMAAHNEELVLEQKMQHLLAAEYPAQKLHIYVGSDCSTDATNDIMQAYAAQYPSRIHFFPFQERQGKPAIINQLAEAAKAISAEVLLITDANVMPKPASIYELLKHFKQRDIVLVDSNIQHYDSEAAGIGRNEQGYISQEVQAKYQEGLIWGRTLGPLGGFFALRASHFSAIPKGYLVDDFYWAMRAFEQGGRAISELKALCLEDVSGNLAGEFRRKVRIASGNYKNLATFKHLLLPKWGSLAFVFWSHKVLRWLGPVFILLSWSSLALLNLLDNNLIWPLLFTAQNLLFFIVPLLDWLLEQMGIHQKYLRYIRYFLAMNIALVKGFINYIKGVKTNVWQPTKRKLG</sequence>
<accession>H6L2E1</accession>
<feature type="transmembrane region" description="Helical" evidence="4">
    <location>
        <begin position="332"/>
        <end position="354"/>
    </location>
</feature>
<dbReference type="EMBL" id="CP002831">
    <property type="protein sequence ID" value="AFC23599.1"/>
    <property type="molecule type" value="Genomic_DNA"/>
</dbReference>
<evidence type="ECO:0000256" key="2">
    <source>
        <dbReference type="ARBA" id="ARBA00022676"/>
    </source>
</evidence>
<evidence type="ECO:0000313" key="6">
    <source>
        <dbReference type="EMBL" id="AFC23599.1"/>
    </source>
</evidence>
<comment type="similarity">
    <text evidence="1">Belongs to the glycosyltransferase 2 family.</text>
</comment>
<dbReference type="eggNOG" id="COG1215">
    <property type="taxonomic scope" value="Bacteria"/>
</dbReference>
<dbReference type="PANTHER" id="PTHR43630">
    <property type="entry name" value="POLY-BETA-1,6-N-ACETYL-D-GLUCOSAMINE SYNTHASE"/>
    <property type="match status" value="1"/>
</dbReference>
<keyword evidence="2" id="KW-0328">Glycosyltransferase</keyword>
<dbReference type="KEGG" id="sgn:SGRA_0863"/>
<proteinExistence type="inferred from homology"/>
<evidence type="ECO:0000313" key="7">
    <source>
        <dbReference type="Proteomes" id="UP000007519"/>
    </source>
</evidence>
<keyword evidence="4" id="KW-0472">Membrane</keyword>
<keyword evidence="3 6" id="KW-0808">Transferase</keyword>
<evidence type="ECO:0000256" key="4">
    <source>
        <dbReference type="SAM" id="Phobius"/>
    </source>
</evidence>
<evidence type="ECO:0000259" key="5">
    <source>
        <dbReference type="Pfam" id="PF00535"/>
    </source>
</evidence>
<dbReference type="OrthoDB" id="9766299at2"/>
<dbReference type="InterPro" id="IPR029044">
    <property type="entry name" value="Nucleotide-diphossugar_trans"/>
</dbReference>
<keyword evidence="7" id="KW-1185">Reference proteome</keyword>